<evidence type="ECO:0000313" key="1">
    <source>
        <dbReference type="EMBL" id="CEN32488.1"/>
    </source>
</evidence>
<proteinExistence type="predicted"/>
<gene>
    <name evidence="1" type="ORF">CCYN2B_110007</name>
</gene>
<name>A0A0B7H4C5_9FLAO</name>
<evidence type="ECO:0000313" key="2">
    <source>
        <dbReference type="Proteomes" id="UP000038055"/>
    </source>
</evidence>
<organism evidence="1 2">
    <name type="scientific">Capnocytophaga cynodegmi</name>
    <dbReference type="NCBI Taxonomy" id="28189"/>
    <lineage>
        <taxon>Bacteria</taxon>
        <taxon>Pseudomonadati</taxon>
        <taxon>Bacteroidota</taxon>
        <taxon>Flavobacteriia</taxon>
        <taxon>Flavobacteriales</taxon>
        <taxon>Flavobacteriaceae</taxon>
        <taxon>Capnocytophaga</taxon>
    </lineage>
</organism>
<reference evidence="2" key="1">
    <citation type="submission" date="2015-01" db="EMBL/GenBank/DDBJ databases">
        <authorList>
            <person name="MANFREDI Pablo"/>
        </authorList>
    </citation>
    <scope>NUCLEOTIDE SEQUENCE [LARGE SCALE GENOMIC DNA]</scope>
    <source>
        <strain evidence="2">Ccyn2B</strain>
    </source>
</reference>
<protein>
    <submittedName>
        <fullName evidence="1">Uncharacterized protein</fullName>
    </submittedName>
</protein>
<keyword evidence="2" id="KW-1185">Reference proteome</keyword>
<dbReference type="AlphaFoldDB" id="A0A0B7H4C5"/>
<accession>A0A0B7H4C5</accession>
<dbReference type="RefSeq" id="WP_041989627.1">
    <property type="nucleotide sequence ID" value="NZ_CDOD01000003.1"/>
</dbReference>
<dbReference type="EMBL" id="CDOD01000003">
    <property type="protein sequence ID" value="CEN32488.1"/>
    <property type="molecule type" value="Genomic_DNA"/>
</dbReference>
<dbReference type="Proteomes" id="UP000038055">
    <property type="component" value="Unassembled WGS sequence"/>
</dbReference>
<sequence>MIIKKALLGLLFGSFNRSVVGVFAYVKSVDFLIFFDSSGFDLDYYFAEIRKAYRKCLTTQIGNNYGRKH</sequence>